<evidence type="ECO:0000256" key="1">
    <source>
        <dbReference type="ARBA" id="ARBA00023015"/>
    </source>
</evidence>
<gene>
    <name evidence="5" type="ORF">GCM10010468_54430</name>
</gene>
<dbReference type="PANTHER" id="PTHR46796">
    <property type="entry name" value="HTH-TYPE TRANSCRIPTIONAL ACTIVATOR RHAS-RELATED"/>
    <property type="match status" value="1"/>
</dbReference>
<dbReference type="InterPro" id="IPR050204">
    <property type="entry name" value="AraC_XylS_family_regulators"/>
</dbReference>
<dbReference type="PROSITE" id="PS01124">
    <property type="entry name" value="HTH_ARAC_FAMILY_2"/>
    <property type="match status" value="1"/>
</dbReference>
<evidence type="ECO:0000313" key="5">
    <source>
        <dbReference type="EMBL" id="GAA3226231.1"/>
    </source>
</evidence>
<keyword evidence="1" id="KW-0805">Transcription regulation</keyword>
<accession>A0ABP6QFD3</accession>
<evidence type="ECO:0000259" key="4">
    <source>
        <dbReference type="PROSITE" id="PS01124"/>
    </source>
</evidence>
<evidence type="ECO:0000256" key="2">
    <source>
        <dbReference type="ARBA" id="ARBA00023125"/>
    </source>
</evidence>
<dbReference type="InterPro" id="IPR018060">
    <property type="entry name" value="HTH_AraC"/>
</dbReference>
<dbReference type="Pfam" id="PF12833">
    <property type="entry name" value="HTH_18"/>
    <property type="match status" value="1"/>
</dbReference>
<keyword evidence="6" id="KW-1185">Reference proteome</keyword>
<feature type="domain" description="HTH araC/xylS-type" evidence="4">
    <location>
        <begin position="126"/>
        <end position="223"/>
    </location>
</feature>
<dbReference type="RefSeq" id="WP_344833653.1">
    <property type="nucleotide sequence ID" value="NZ_BAAAUV010000015.1"/>
</dbReference>
<dbReference type="EMBL" id="BAAAUV010000015">
    <property type="protein sequence ID" value="GAA3226231.1"/>
    <property type="molecule type" value="Genomic_DNA"/>
</dbReference>
<proteinExistence type="predicted"/>
<dbReference type="SMART" id="SM00342">
    <property type="entry name" value="HTH_ARAC"/>
    <property type="match status" value="1"/>
</dbReference>
<keyword evidence="3" id="KW-0804">Transcription</keyword>
<protein>
    <recommendedName>
        <fullName evidence="4">HTH araC/xylS-type domain-containing protein</fullName>
    </recommendedName>
</protein>
<dbReference type="SUPFAM" id="SSF46689">
    <property type="entry name" value="Homeodomain-like"/>
    <property type="match status" value="1"/>
</dbReference>
<reference evidence="6" key="1">
    <citation type="journal article" date="2019" name="Int. J. Syst. Evol. Microbiol.">
        <title>The Global Catalogue of Microorganisms (GCM) 10K type strain sequencing project: providing services to taxonomists for standard genome sequencing and annotation.</title>
        <authorList>
            <consortium name="The Broad Institute Genomics Platform"/>
            <consortium name="The Broad Institute Genome Sequencing Center for Infectious Disease"/>
            <person name="Wu L."/>
            <person name="Ma J."/>
        </authorList>
    </citation>
    <scope>NUCLEOTIDE SEQUENCE [LARGE SCALE GENOMIC DNA]</scope>
    <source>
        <strain evidence="6">JCM 9377</strain>
    </source>
</reference>
<keyword evidence="2" id="KW-0238">DNA-binding</keyword>
<evidence type="ECO:0000256" key="3">
    <source>
        <dbReference type="ARBA" id="ARBA00023163"/>
    </source>
</evidence>
<dbReference type="Proteomes" id="UP001501237">
    <property type="component" value="Unassembled WGS sequence"/>
</dbReference>
<name>A0ABP6QFD3_9ACTN</name>
<organism evidence="5 6">
    <name type="scientific">Actinocorallia longicatena</name>
    <dbReference type="NCBI Taxonomy" id="111803"/>
    <lineage>
        <taxon>Bacteria</taxon>
        <taxon>Bacillati</taxon>
        <taxon>Actinomycetota</taxon>
        <taxon>Actinomycetes</taxon>
        <taxon>Streptosporangiales</taxon>
        <taxon>Thermomonosporaceae</taxon>
        <taxon>Actinocorallia</taxon>
    </lineage>
</organism>
<dbReference type="Gene3D" id="1.10.10.60">
    <property type="entry name" value="Homeodomain-like"/>
    <property type="match status" value="1"/>
</dbReference>
<evidence type="ECO:0000313" key="6">
    <source>
        <dbReference type="Proteomes" id="UP001501237"/>
    </source>
</evidence>
<sequence length="234" mass="25582">MIAKNGTEPGFTIGNGYAIYRGPVTDGSMHRHAAFQIAIATQGEVAILDDTGALHHGTTLLVPPMTNHRLLPSPTLLTYFIEPQHAFADHLRGNRAPGITPADDLRTLQEQDIQKAAPHPPTSLDPRLLAAMTLLSTTRTPMPALAAQVGLSPQRLRALAHRQLGMPLPRWRLWTQLRQAAESLRQGHSLSQAAQSAGFADQPHFTRQMRQMMGLTPSTALKILNPPPTPNNHR</sequence>
<comment type="caution">
    <text evidence="5">The sequence shown here is derived from an EMBL/GenBank/DDBJ whole genome shotgun (WGS) entry which is preliminary data.</text>
</comment>
<dbReference type="InterPro" id="IPR009057">
    <property type="entry name" value="Homeodomain-like_sf"/>
</dbReference>